<evidence type="ECO:0000259" key="9">
    <source>
        <dbReference type="PROSITE" id="PS50011"/>
    </source>
</evidence>
<dbReference type="PROSITE" id="PS00109">
    <property type="entry name" value="PROTEIN_KINASE_TYR"/>
    <property type="match status" value="1"/>
</dbReference>
<dbReference type="InterPro" id="IPR050122">
    <property type="entry name" value="RTK"/>
</dbReference>
<proteinExistence type="predicted"/>
<dbReference type="Pfam" id="PF07714">
    <property type="entry name" value="PK_Tyr_Ser-Thr"/>
    <property type="match status" value="1"/>
</dbReference>
<keyword evidence="8" id="KW-0732">Signal</keyword>
<keyword evidence="11" id="KW-1185">Reference proteome</keyword>
<feature type="transmembrane region" description="Helical" evidence="7">
    <location>
        <begin position="887"/>
        <end position="907"/>
    </location>
</feature>
<dbReference type="Proteomes" id="UP001153620">
    <property type="component" value="Chromosome 1"/>
</dbReference>
<dbReference type="InterPro" id="IPR028082">
    <property type="entry name" value="Peripla_BP_I"/>
</dbReference>
<feature type="binding site" evidence="6">
    <location>
        <position position="977"/>
    </location>
    <ligand>
        <name>ATP</name>
        <dbReference type="ChEBI" id="CHEBI:30616"/>
    </ligand>
</feature>
<feature type="domain" description="Protein kinase" evidence="9">
    <location>
        <begin position="944"/>
        <end position="1218"/>
    </location>
</feature>
<gene>
    <name evidence="10" type="ORF">CHIRRI_LOCUS1019</name>
</gene>
<evidence type="ECO:0000256" key="5">
    <source>
        <dbReference type="ARBA" id="ARBA00051243"/>
    </source>
</evidence>
<dbReference type="InterPro" id="IPR011009">
    <property type="entry name" value="Kinase-like_dom_sf"/>
</dbReference>
<keyword evidence="4 7" id="KW-0472">Membrane</keyword>
<evidence type="ECO:0000256" key="7">
    <source>
        <dbReference type="SAM" id="Phobius"/>
    </source>
</evidence>
<accession>A0A9N9WMV3</accession>
<dbReference type="GO" id="GO:0043235">
    <property type="term" value="C:receptor complex"/>
    <property type="evidence" value="ECO:0007669"/>
    <property type="project" value="TreeGrafter"/>
</dbReference>
<dbReference type="PRINTS" id="PR00109">
    <property type="entry name" value="TYRKINASE"/>
</dbReference>
<protein>
    <recommendedName>
        <fullName evidence="9">Protein kinase domain-containing protein</fullName>
    </recommendedName>
</protein>
<reference evidence="10" key="1">
    <citation type="submission" date="2022-01" db="EMBL/GenBank/DDBJ databases">
        <authorList>
            <person name="King R."/>
        </authorList>
    </citation>
    <scope>NUCLEOTIDE SEQUENCE</scope>
</reference>
<keyword evidence="6" id="KW-0547">Nucleotide-binding</keyword>
<dbReference type="InterPro" id="IPR017441">
    <property type="entry name" value="Protein_kinase_ATP_BS"/>
</dbReference>
<dbReference type="OrthoDB" id="73209at2759"/>
<dbReference type="EMBL" id="OU895877">
    <property type="protein sequence ID" value="CAG9798034.1"/>
    <property type="molecule type" value="Genomic_DNA"/>
</dbReference>
<evidence type="ECO:0000256" key="6">
    <source>
        <dbReference type="PROSITE-ProRule" id="PRU10141"/>
    </source>
</evidence>
<evidence type="ECO:0000256" key="3">
    <source>
        <dbReference type="ARBA" id="ARBA00022989"/>
    </source>
</evidence>
<keyword evidence="6" id="KW-0067">ATP-binding</keyword>
<comment type="subcellular location">
    <subcellularLocation>
        <location evidence="1">Membrane</location>
        <topology evidence="1">Single-pass membrane protein</topology>
    </subcellularLocation>
</comment>
<reference evidence="10" key="2">
    <citation type="submission" date="2022-10" db="EMBL/GenBank/DDBJ databases">
        <authorList>
            <consortium name="ENA_rothamsted_submissions"/>
            <consortium name="culmorum"/>
            <person name="King R."/>
        </authorList>
    </citation>
    <scope>NUCLEOTIDE SEQUENCE</scope>
</reference>
<dbReference type="SMART" id="SM00219">
    <property type="entry name" value="TyrKc"/>
    <property type="match status" value="1"/>
</dbReference>
<evidence type="ECO:0000256" key="1">
    <source>
        <dbReference type="ARBA" id="ARBA00004167"/>
    </source>
</evidence>
<dbReference type="Gene3D" id="1.10.510.10">
    <property type="entry name" value="Transferase(Phosphotransferase) domain 1"/>
    <property type="match status" value="1"/>
</dbReference>
<dbReference type="GO" id="GO:0005524">
    <property type="term" value="F:ATP binding"/>
    <property type="evidence" value="ECO:0007669"/>
    <property type="project" value="UniProtKB-UniRule"/>
</dbReference>
<dbReference type="Gene3D" id="3.30.200.20">
    <property type="entry name" value="Phosphorylase Kinase, domain 1"/>
    <property type="match status" value="1"/>
</dbReference>
<evidence type="ECO:0000256" key="2">
    <source>
        <dbReference type="ARBA" id="ARBA00022692"/>
    </source>
</evidence>
<dbReference type="InterPro" id="IPR000719">
    <property type="entry name" value="Prot_kinase_dom"/>
</dbReference>
<evidence type="ECO:0000313" key="11">
    <source>
        <dbReference type="Proteomes" id="UP001153620"/>
    </source>
</evidence>
<comment type="catalytic activity">
    <reaction evidence="5">
        <text>L-tyrosyl-[protein] + ATP = O-phospho-L-tyrosyl-[protein] + ADP + H(+)</text>
        <dbReference type="Rhea" id="RHEA:10596"/>
        <dbReference type="Rhea" id="RHEA-COMP:10136"/>
        <dbReference type="Rhea" id="RHEA-COMP:20101"/>
        <dbReference type="ChEBI" id="CHEBI:15378"/>
        <dbReference type="ChEBI" id="CHEBI:30616"/>
        <dbReference type="ChEBI" id="CHEBI:46858"/>
        <dbReference type="ChEBI" id="CHEBI:61978"/>
        <dbReference type="ChEBI" id="CHEBI:456216"/>
        <dbReference type="EC" id="2.7.10.1"/>
    </reaction>
</comment>
<dbReference type="InterPro" id="IPR001245">
    <property type="entry name" value="Ser-Thr/Tyr_kinase_cat_dom"/>
</dbReference>
<dbReference type="InterPro" id="IPR020635">
    <property type="entry name" value="Tyr_kinase_cat_dom"/>
</dbReference>
<dbReference type="InterPro" id="IPR001828">
    <property type="entry name" value="ANF_lig-bd_rcpt"/>
</dbReference>
<evidence type="ECO:0000313" key="10">
    <source>
        <dbReference type="EMBL" id="CAG9798034.1"/>
    </source>
</evidence>
<dbReference type="GO" id="GO:0005886">
    <property type="term" value="C:plasma membrane"/>
    <property type="evidence" value="ECO:0007669"/>
    <property type="project" value="TreeGrafter"/>
</dbReference>
<dbReference type="GO" id="GO:0007169">
    <property type="term" value="P:cell surface receptor protein tyrosine kinase signaling pathway"/>
    <property type="evidence" value="ECO:0007669"/>
    <property type="project" value="TreeGrafter"/>
</dbReference>
<dbReference type="PANTHER" id="PTHR24416:SF489">
    <property type="entry name" value="PROTEIN KINASE DOMAIN-CONTAINING PROTEIN"/>
    <property type="match status" value="1"/>
</dbReference>
<name>A0A9N9WMV3_9DIPT</name>
<dbReference type="CDD" id="cd00192">
    <property type="entry name" value="PTKc"/>
    <property type="match status" value="1"/>
</dbReference>
<dbReference type="SUPFAM" id="SSF56112">
    <property type="entry name" value="Protein kinase-like (PK-like)"/>
    <property type="match status" value="1"/>
</dbReference>
<dbReference type="GO" id="GO:0004714">
    <property type="term" value="F:transmembrane receptor protein tyrosine kinase activity"/>
    <property type="evidence" value="ECO:0007669"/>
    <property type="project" value="UniProtKB-EC"/>
</dbReference>
<dbReference type="InterPro" id="IPR008266">
    <property type="entry name" value="Tyr_kinase_AS"/>
</dbReference>
<feature type="signal peptide" evidence="8">
    <location>
        <begin position="1"/>
        <end position="20"/>
    </location>
</feature>
<dbReference type="PROSITE" id="PS50011">
    <property type="entry name" value="PROTEIN_KINASE_DOM"/>
    <property type="match status" value="1"/>
</dbReference>
<evidence type="ECO:0000256" key="8">
    <source>
        <dbReference type="SAM" id="SignalP"/>
    </source>
</evidence>
<dbReference type="Pfam" id="PF01094">
    <property type="entry name" value="ANF_receptor"/>
    <property type="match status" value="1"/>
</dbReference>
<keyword evidence="3 7" id="KW-1133">Transmembrane helix</keyword>
<dbReference type="PROSITE" id="PS00107">
    <property type="entry name" value="PROTEIN_KINASE_ATP"/>
    <property type="match status" value="1"/>
</dbReference>
<dbReference type="PANTHER" id="PTHR24416">
    <property type="entry name" value="TYROSINE-PROTEIN KINASE RECEPTOR"/>
    <property type="match status" value="1"/>
</dbReference>
<dbReference type="Gene3D" id="3.40.50.2300">
    <property type="match status" value="2"/>
</dbReference>
<dbReference type="FunFam" id="1.10.510.10:FF:001227">
    <property type="entry name" value="Tyrosine-protein kinase receptor"/>
    <property type="match status" value="1"/>
</dbReference>
<feature type="chain" id="PRO_5040331236" description="Protein kinase domain-containing protein" evidence="8">
    <location>
        <begin position="21"/>
        <end position="1363"/>
    </location>
</feature>
<dbReference type="SUPFAM" id="SSF53822">
    <property type="entry name" value="Periplasmic binding protein-like I"/>
    <property type="match status" value="1"/>
</dbReference>
<keyword evidence="2 7" id="KW-0812">Transmembrane</keyword>
<evidence type="ECO:0000256" key="4">
    <source>
        <dbReference type="ARBA" id="ARBA00023136"/>
    </source>
</evidence>
<sequence length="1363" mass="157239">MNKFSVILICLTISITTVFAELKPFNYKCNKINVFERDASFPSITNLDSVNLRTTRRVTHQLVSRIFAIYLKDVMNYDHPIYLENIDEFFESKQDIDKLIDKQLEWYSLYDISNFNDRSASINLEIWRTPDHQQMFPSTVIEANSLIENDIARYGLYIPKDLKPSAKFSYNNFITSDGSYKRTEIFFRLAEESVFLENIKKEARIHIPSKNINYGLYVPDHCISDSEPCATVFTSHYYDTKFFIQHIETLKLKMKVYFLGDNLKPSIRKLVNIIKASKNLSSSKKIDKLFLVLHWTPSEIIDGNDQFDEVTMPRCELYRNANISCKFEANSIAVFFNEIISKESEDLKGILSNFKFDSLKPLIKLYEKEYLNIEKIRNMNLLSTDLKGSTNEDTTIDDILNRIACTWLGENKQVYGSSPEHRWYNPVADTEIQIGGIYPVQNSGQEYNGIQTALDMAREELEENPEIKKLFPNYSIKIMSIASECKPDLVLRKFISFYSHRQNLIGVLGPACSEAIEPIAAISKHYKLSAITYSAEGISFENRDNFPYFYRTIGENRQYEDVYFKLFKKLGWQRAAAITEDGQKYTEYITRMEHNDTIKILSNKKFPRENDERKQAERFEKDLKDLRDNYHARIIISDIHDHTIMKTLMCTASKLKMTLQHGFVWFLPVYVTLKMNESSVMDNNISCTANELREALNGHFSMSYAAFGNDYDILPTNMTVKNWTDEYKMKRNIQTLSPSDYAPYVYDAIWVYAKAIMQLIKEDEMGKNATKYWYMKNLDKDQTMLRLEQILNETSFQGVSGKIEFNSAGSRYTNVSVLQWQKNNFEVVGMYRPKIFDKSSNDGDFEWFEKMVQWGSDEVPDDGKETCALMFLANAINIECSTINTSIIVILCILIVFACSGFSFLFWKHKYAKKLEESAQIMMNYGRVVNGIELSKWEIPRENVIINRRIGEGAFGTVYGGEALINEDDGWRPVAIKTLKAGSTPENRLDFLAESEIMKRFDHKNIVKLLAVCLQKEPLCSVMEFMLYGDLKTYLLSRRHLVDDRANEDTNDISPKRLTLMALDVARGLSYLASLNFVHRDIACRNCLINAQRIIKIGDFGMARSTCENDYYRFTRKGMLPIRWMSPESIDGGMFSHASDVWSFGVFLYEVVTLGGFPYQGLNNNQVFELVKSGESIKIPAQSKPPLKALMSSCFNIDPKKRPGASTIVEFITNYPRMLTPCMSDIPKPNLDEQVNLIDSDINEDFDFDPLIENRERSHTPAVTIDFLRPSASSSALQNQTRNHEFDYLDMKLPKRLNGIYNFTPDLTSTLPNGNYYNPIQPLLNSPRSTEISKSTLSLMKYVPMCFNKNKNRSSPEECTSAL</sequence>
<dbReference type="CDD" id="cd06366">
    <property type="entry name" value="PBP1_GABAb_receptor"/>
    <property type="match status" value="1"/>
</dbReference>
<organism evidence="10 11">
    <name type="scientific">Chironomus riparius</name>
    <dbReference type="NCBI Taxonomy" id="315576"/>
    <lineage>
        <taxon>Eukaryota</taxon>
        <taxon>Metazoa</taxon>
        <taxon>Ecdysozoa</taxon>
        <taxon>Arthropoda</taxon>
        <taxon>Hexapoda</taxon>
        <taxon>Insecta</taxon>
        <taxon>Pterygota</taxon>
        <taxon>Neoptera</taxon>
        <taxon>Endopterygota</taxon>
        <taxon>Diptera</taxon>
        <taxon>Nematocera</taxon>
        <taxon>Chironomoidea</taxon>
        <taxon>Chironomidae</taxon>
        <taxon>Chironominae</taxon>
        <taxon>Chironomus</taxon>
    </lineage>
</organism>